<evidence type="ECO:0000256" key="3">
    <source>
        <dbReference type="ARBA" id="ARBA00022989"/>
    </source>
</evidence>
<proteinExistence type="predicted"/>
<evidence type="ECO:0000256" key="4">
    <source>
        <dbReference type="ARBA" id="ARBA00023136"/>
    </source>
</evidence>
<dbReference type="Gene3D" id="3.40.1710.10">
    <property type="entry name" value="abc type-2 transporter like domain"/>
    <property type="match status" value="1"/>
</dbReference>
<evidence type="ECO:0000256" key="1">
    <source>
        <dbReference type="ARBA" id="ARBA00004141"/>
    </source>
</evidence>
<keyword evidence="2 7" id="KW-0812">Transmembrane</keyword>
<evidence type="ECO:0000313" key="9">
    <source>
        <dbReference type="EMBL" id="ARJ50651.1"/>
    </source>
</evidence>
<feature type="transmembrane region" description="Helical" evidence="7">
    <location>
        <begin position="902"/>
        <end position="923"/>
    </location>
</feature>
<feature type="transmembrane region" description="Helical" evidence="7">
    <location>
        <begin position="849"/>
        <end position="868"/>
    </location>
</feature>
<dbReference type="InterPro" id="IPR017501">
    <property type="entry name" value="Phage_infect_YhgE_C"/>
</dbReference>
<feature type="transmembrane region" description="Helical" evidence="7">
    <location>
        <begin position="749"/>
        <end position="768"/>
    </location>
</feature>
<dbReference type="InterPro" id="IPR017500">
    <property type="entry name" value="Phage_infect_YhgE_N"/>
</dbReference>
<dbReference type="Proteomes" id="UP000242864">
    <property type="component" value="Chromosome"/>
</dbReference>
<keyword evidence="5" id="KW-0175">Coiled coil</keyword>
<dbReference type="GO" id="GO:0140359">
    <property type="term" value="F:ABC-type transporter activity"/>
    <property type="evidence" value="ECO:0007669"/>
    <property type="project" value="InterPro"/>
</dbReference>
<keyword evidence="4 7" id="KW-0472">Membrane</keyword>
<evidence type="ECO:0000256" key="2">
    <source>
        <dbReference type="ARBA" id="ARBA00022692"/>
    </source>
</evidence>
<feature type="transmembrane region" description="Helical" evidence="7">
    <location>
        <begin position="789"/>
        <end position="811"/>
    </location>
</feature>
<keyword evidence="3 7" id="KW-1133">Transmembrane helix</keyword>
<dbReference type="AlphaFoldDB" id="A0AAC9RS02"/>
<name>A0AAC9RS02_9STAP</name>
<reference evidence="9 10" key="1">
    <citation type="submission" date="2017-04" db="EMBL/GenBank/DDBJ databases">
        <authorList>
            <person name="Veseli I.A."/>
            <person name="Tang C."/>
            <person name="Pombert J.-F."/>
        </authorList>
    </citation>
    <scope>NUCLEOTIDE SEQUENCE [LARGE SCALE GENOMIC DNA]</scope>
    <source>
        <strain evidence="9 10">ATCC 700373</strain>
    </source>
</reference>
<dbReference type="GO" id="GO:0016020">
    <property type="term" value="C:membrane"/>
    <property type="evidence" value="ECO:0007669"/>
    <property type="project" value="UniProtKB-SubCell"/>
</dbReference>
<evidence type="ECO:0000259" key="8">
    <source>
        <dbReference type="Pfam" id="PF12698"/>
    </source>
</evidence>
<dbReference type="KEGG" id="slz:B5P37_04625"/>
<dbReference type="InterPro" id="IPR051328">
    <property type="entry name" value="T7SS_ABC-Transporter"/>
</dbReference>
<evidence type="ECO:0000313" key="10">
    <source>
        <dbReference type="Proteomes" id="UP000242864"/>
    </source>
</evidence>
<sequence length="946" mass="105082">MKNAIKLFLMDIKKIAKTPGAMVLIIGLAILPSFYAWFNLEATWDPYSNTNKIKIAVVNEDKGDTVRQKKVNVGNQIEETLHKDHHFDWQFVSREKADQDLRMGKYYAAIYIPEKFTHQVTGIVRKDPQQAEVEYKVNQKLNAIAPKMTDAGSSEIVKKANDRFNETVTKALLDEANRVGIKLEDQLPTYNKVKEGVYAANAALPKIEQFRKTLIYLDEHQADIDAYADRFRALDQYKADAVNATERLNQLNASIPAINERAKLIVSLNQAMPEIERVLQIGSKVPNQFPTINNGIDRAIEGTDKARVQLNDIQQRLTDIEQRINVLQNGANRTNGLQSAPNQNAPSHQVSGLQPQSTVGTVYTVQPLSTATQGNASPLPEGHVISSDEASTLTTAYQETLQNMNQAMNQQLEATGTDMDVVKTLSSGILSTDQPKQFEVPLSHVIARMNNVNKMVRDYRDFLSQLEKTDHVDLSQPQSQLKTAQDDIQQLTQQLNALNDAIKAGNSGDAEAMKVLSSIDKIQSHFKTLPNEIQNQLAQATETLAQNLGQALNQGATTVETVQQQLQNVNRAIRQGQQILTEGQQRLHQLSDTLPHIEAQYIQAIDAAQAYFPKFREKVAKASQFVENDLPGVESRISDVTSNVNNKLPKVFAEYDRLREILDTNQPQAKETLHRVAEFARNDLPGVEQDLQKADRIFKELDKAHTIEDLIDLLRNDLKKQAGIIANPIDLHKEDIFPVKNYGSASTPFYTALSIWVGALLLVSLLTTHNKHATLKPYLTIREIYLGKMGLFLLMNIIQATIVSIGDIVILKASVESVPLFIAISIYSAIVFTTIVYTLVSVLGNPGKALAIVLLVLQIAGGGGTFPIEVTPQFFQNIHPFLPFSYSIDALREAVGGPVPQILTFKLTMLGLFGIGFFLIGLIGKPYLHPLAQGLAEKAEKSDVLE</sequence>
<dbReference type="PANTHER" id="PTHR43077:SF10">
    <property type="entry name" value="TRANSPORT PERMEASE PROTEIN"/>
    <property type="match status" value="1"/>
</dbReference>
<dbReference type="EMBL" id="CP020773">
    <property type="protein sequence ID" value="ARJ50651.1"/>
    <property type="molecule type" value="Genomic_DNA"/>
</dbReference>
<comment type="subcellular location">
    <subcellularLocation>
        <location evidence="1">Membrane</location>
        <topology evidence="1">Multi-pass membrane protein</topology>
    </subcellularLocation>
</comment>
<feature type="domain" description="ABC-2 type transporter transmembrane" evidence="8">
    <location>
        <begin position="23"/>
        <end position="165"/>
    </location>
</feature>
<evidence type="ECO:0000256" key="6">
    <source>
        <dbReference type="SAM" id="MobiDB-lite"/>
    </source>
</evidence>
<dbReference type="NCBIfam" id="TIGR03061">
    <property type="entry name" value="pip_yhgE_Nterm"/>
    <property type="match status" value="1"/>
</dbReference>
<dbReference type="PANTHER" id="PTHR43077">
    <property type="entry name" value="TRANSPORT PERMEASE YVFS-RELATED"/>
    <property type="match status" value="1"/>
</dbReference>
<gene>
    <name evidence="9" type="ORF">B5P37_04625</name>
</gene>
<dbReference type="InterPro" id="IPR013525">
    <property type="entry name" value="ABC2_TM"/>
</dbReference>
<dbReference type="NCBIfam" id="TIGR03062">
    <property type="entry name" value="pip_yhgE_Cterm"/>
    <property type="match status" value="1"/>
</dbReference>
<protein>
    <submittedName>
        <fullName evidence="9">Phage infection protein</fullName>
    </submittedName>
</protein>
<feature type="region of interest" description="Disordered" evidence="6">
    <location>
        <begin position="332"/>
        <end position="355"/>
    </location>
</feature>
<evidence type="ECO:0000256" key="7">
    <source>
        <dbReference type="SAM" id="Phobius"/>
    </source>
</evidence>
<feature type="transmembrane region" description="Helical" evidence="7">
    <location>
        <begin position="817"/>
        <end position="837"/>
    </location>
</feature>
<feature type="transmembrane region" description="Helical" evidence="7">
    <location>
        <begin position="21"/>
        <end position="38"/>
    </location>
</feature>
<organism evidence="9 10">
    <name type="scientific">Staphylococcus lutrae</name>
    <dbReference type="NCBI Taxonomy" id="155085"/>
    <lineage>
        <taxon>Bacteria</taxon>
        <taxon>Bacillati</taxon>
        <taxon>Bacillota</taxon>
        <taxon>Bacilli</taxon>
        <taxon>Bacillales</taxon>
        <taxon>Staphylococcaceae</taxon>
        <taxon>Staphylococcus</taxon>
    </lineage>
</organism>
<dbReference type="Pfam" id="PF12698">
    <property type="entry name" value="ABC2_membrane_3"/>
    <property type="match status" value="2"/>
</dbReference>
<dbReference type="RefSeq" id="WP_085237129.1">
    <property type="nucleotide sequence ID" value="NZ_CP020773.1"/>
</dbReference>
<evidence type="ECO:0000256" key="5">
    <source>
        <dbReference type="SAM" id="Coils"/>
    </source>
</evidence>
<feature type="coiled-coil region" evidence="5">
    <location>
        <begin position="303"/>
        <end position="330"/>
    </location>
</feature>
<accession>A0AAC9RS02</accession>
<keyword evidence="10" id="KW-1185">Reference proteome</keyword>
<feature type="domain" description="ABC-2 type transporter transmembrane" evidence="8">
    <location>
        <begin position="717"/>
        <end position="923"/>
    </location>
</feature>